<dbReference type="InterPro" id="IPR050346">
    <property type="entry name" value="FMO-like"/>
</dbReference>
<dbReference type="PANTHER" id="PTHR23023">
    <property type="entry name" value="DIMETHYLANILINE MONOOXYGENASE"/>
    <property type="match status" value="1"/>
</dbReference>
<organism evidence="4 5">
    <name type="scientific">Orbilia blumenaviensis</name>
    <dbReference type="NCBI Taxonomy" id="1796055"/>
    <lineage>
        <taxon>Eukaryota</taxon>
        <taxon>Fungi</taxon>
        <taxon>Dikarya</taxon>
        <taxon>Ascomycota</taxon>
        <taxon>Pezizomycotina</taxon>
        <taxon>Orbiliomycetes</taxon>
        <taxon>Orbiliales</taxon>
        <taxon>Orbiliaceae</taxon>
        <taxon>Orbilia</taxon>
    </lineage>
</organism>
<dbReference type="AlphaFoldDB" id="A0AAV9UYQ6"/>
<keyword evidence="5" id="KW-1185">Reference proteome</keyword>
<evidence type="ECO:0000256" key="3">
    <source>
        <dbReference type="ARBA" id="ARBA00023002"/>
    </source>
</evidence>
<sequence length="582" mass="65923">MPEHQDLIIVGAGWQGIAAAKIYRDLYPNGNFLILDANLTVGGVWAVENLCPGLKTQNTLGTFEYSWYPLTTREFDVQPGKHIDAPVVQKYLQRNAERFGLISRISFGVKVISAKPTLNSGWLLEIKGPDGFQSISCSKLIMATGITSIPRYSDISGRREFTGPIVGYRDLANAESSAFIKDAKSKTITVVGGSKSAHDSVYWNAKAGKKVNWVVQRKGSGVFWMTSPHTRFLGQEVQVEAMATTRAFSFFSPCVWGNADGYGLIRWFLHQTIFGRFIVNLFWYLLGALILDSTGVKRCESTRKALPDFEFQWQASSAGTLNYDDDLYSFIRSGQISIYREDVARLSIDQIHFSNGGSVQTDALVWCSGWKWTSPIHFPDELNFELGLPTKIIDSKRILDWKSQCIHADRRILNTFPYLRSAPVGPRRSRSNEFGADEDGELYTPWCLYRGIAPPNQADQKVTKDIAFLGRCSTIPTVALAEIQALWAIAFLHDKLTLPQTINPSREEAIIWMRWNRLRYPFSHGSKYMDTSFDIIPYFDTLLSDMGLNCQRKGNWWKELWEPYGVADYRDIVAEFKKKNIP</sequence>
<evidence type="ECO:0000256" key="2">
    <source>
        <dbReference type="ARBA" id="ARBA00022827"/>
    </source>
</evidence>
<evidence type="ECO:0000256" key="1">
    <source>
        <dbReference type="ARBA" id="ARBA00022630"/>
    </source>
</evidence>
<name>A0AAV9UYQ6_9PEZI</name>
<dbReference type="EMBL" id="JAVHNS010000006">
    <property type="protein sequence ID" value="KAK6352253.1"/>
    <property type="molecule type" value="Genomic_DNA"/>
</dbReference>
<keyword evidence="2" id="KW-0274">FAD</keyword>
<reference evidence="4 5" key="1">
    <citation type="submission" date="2019-10" db="EMBL/GenBank/DDBJ databases">
        <authorList>
            <person name="Palmer J.M."/>
        </authorList>
    </citation>
    <scope>NUCLEOTIDE SEQUENCE [LARGE SCALE GENOMIC DNA]</scope>
    <source>
        <strain evidence="4 5">TWF730</strain>
    </source>
</reference>
<protein>
    <submittedName>
        <fullName evidence="4">Uncharacterized protein</fullName>
    </submittedName>
</protein>
<dbReference type="InterPro" id="IPR036188">
    <property type="entry name" value="FAD/NAD-bd_sf"/>
</dbReference>
<proteinExistence type="predicted"/>
<evidence type="ECO:0000313" key="4">
    <source>
        <dbReference type="EMBL" id="KAK6352253.1"/>
    </source>
</evidence>
<accession>A0AAV9UYQ6</accession>
<dbReference type="Proteomes" id="UP001373714">
    <property type="component" value="Unassembled WGS sequence"/>
</dbReference>
<dbReference type="Gene3D" id="3.50.50.60">
    <property type="entry name" value="FAD/NAD(P)-binding domain"/>
    <property type="match status" value="1"/>
</dbReference>
<evidence type="ECO:0000313" key="5">
    <source>
        <dbReference type="Proteomes" id="UP001373714"/>
    </source>
</evidence>
<comment type="caution">
    <text evidence="4">The sequence shown here is derived from an EMBL/GenBank/DDBJ whole genome shotgun (WGS) entry which is preliminary data.</text>
</comment>
<keyword evidence="1" id="KW-0285">Flavoprotein</keyword>
<dbReference type="SUPFAM" id="SSF51905">
    <property type="entry name" value="FAD/NAD(P)-binding domain"/>
    <property type="match status" value="2"/>
</dbReference>
<keyword evidence="3" id="KW-0560">Oxidoreductase</keyword>
<dbReference type="Pfam" id="PF13738">
    <property type="entry name" value="Pyr_redox_3"/>
    <property type="match status" value="1"/>
</dbReference>
<dbReference type="GO" id="GO:0016491">
    <property type="term" value="F:oxidoreductase activity"/>
    <property type="evidence" value="ECO:0007669"/>
    <property type="project" value="UniProtKB-KW"/>
</dbReference>
<gene>
    <name evidence="4" type="ORF">TWF730_009084</name>
</gene>